<proteinExistence type="predicted"/>
<gene>
    <name evidence="2" type="ORF">F4Y42_20060</name>
</gene>
<dbReference type="Gene3D" id="3.90.1570.10">
    <property type="entry name" value="tt1808, chain A"/>
    <property type="match status" value="1"/>
</dbReference>
<dbReference type="GO" id="GO:0004519">
    <property type="term" value="F:endonuclease activity"/>
    <property type="evidence" value="ECO:0007669"/>
    <property type="project" value="UniProtKB-KW"/>
</dbReference>
<dbReference type="InterPro" id="IPR011335">
    <property type="entry name" value="Restrct_endonuc-II-like"/>
</dbReference>
<dbReference type="PANTHER" id="PTHR34107">
    <property type="entry name" value="SLL0198 PROTEIN-RELATED"/>
    <property type="match status" value="1"/>
</dbReference>
<protein>
    <submittedName>
        <fullName evidence="2">Uma2 family endonuclease</fullName>
    </submittedName>
</protein>
<evidence type="ECO:0000313" key="2">
    <source>
        <dbReference type="EMBL" id="MXY95740.1"/>
    </source>
</evidence>
<dbReference type="SUPFAM" id="SSF52980">
    <property type="entry name" value="Restriction endonuclease-like"/>
    <property type="match status" value="1"/>
</dbReference>
<reference evidence="2" key="1">
    <citation type="submission" date="2019-09" db="EMBL/GenBank/DDBJ databases">
        <title>Characterisation of the sponge microbiome using genome-centric metagenomics.</title>
        <authorList>
            <person name="Engelberts J.P."/>
            <person name="Robbins S.J."/>
            <person name="De Goeij J.M."/>
            <person name="Aranda M."/>
            <person name="Bell S.C."/>
            <person name="Webster N.S."/>
        </authorList>
    </citation>
    <scope>NUCLEOTIDE SEQUENCE</scope>
    <source>
        <strain evidence="2">SB0664_bin_27</strain>
    </source>
</reference>
<dbReference type="CDD" id="cd06260">
    <property type="entry name" value="DUF820-like"/>
    <property type="match status" value="1"/>
</dbReference>
<dbReference type="EMBL" id="VXRG01000169">
    <property type="protein sequence ID" value="MXY95740.1"/>
    <property type="molecule type" value="Genomic_DNA"/>
</dbReference>
<keyword evidence="2" id="KW-0378">Hydrolase</keyword>
<accession>A0A6B0YXD7</accession>
<dbReference type="InterPro" id="IPR008538">
    <property type="entry name" value="Uma2"/>
</dbReference>
<dbReference type="AlphaFoldDB" id="A0A6B0YXD7"/>
<feature type="domain" description="Putative restriction endonuclease" evidence="1">
    <location>
        <begin position="38"/>
        <end position="199"/>
    </location>
</feature>
<sequence>MTRAGKCSQDERAMLIEINPVPDGSSVTTNFTYENYLKTSDDESYKLLDGELFILPAPNTAHQYVTMKLGARYDMFIEERRLGVGDSAPTDVLLSESDVGQLNLMFISSEQDGMVTSANVTGAPDLLVEIGSDANAERDEILRRNLYAEHGVKEYWMVDPDARTITVLILGRDDNGEVTPHRNGQSLNSRLLEGFSVNLDEVFRCHPGLGEAEEYLICQAPCKSKA</sequence>
<comment type="caution">
    <text evidence="2">The sequence shown here is derived from an EMBL/GenBank/DDBJ whole genome shotgun (WGS) entry which is preliminary data.</text>
</comment>
<dbReference type="Pfam" id="PF05685">
    <property type="entry name" value="Uma2"/>
    <property type="match status" value="1"/>
</dbReference>
<dbReference type="PANTHER" id="PTHR34107:SF4">
    <property type="entry name" value="SLL1222 PROTEIN"/>
    <property type="match status" value="1"/>
</dbReference>
<keyword evidence="2" id="KW-0540">Nuclease</keyword>
<keyword evidence="2" id="KW-0255">Endonuclease</keyword>
<dbReference type="InterPro" id="IPR012296">
    <property type="entry name" value="Nuclease_put_TT1808"/>
</dbReference>
<organism evidence="2">
    <name type="scientific">Caldilineaceae bacterium SB0664_bin_27</name>
    <dbReference type="NCBI Taxonomy" id="2605260"/>
    <lineage>
        <taxon>Bacteria</taxon>
        <taxon>Bacillati</taxon>
        <taxon>Chloroflexota</taxon>
        <taxon>Caldilineae</taxon>
        <taxon>Caldilineales</taxon>
        <taxon>Caldilineaceae</taxon>
    </lineage>
</organism>
<name>A0A6B0YXD7_9CHLR</name>
<evidence type="ECO:0000259" key="1">
    <source>
        <dbReference type="Pfam" id="PF05685"/>
    </source>
</evidence>